<proteinExistence type="predicted"/>
<accession>A0A8J7AIJ3</accession>
<comment type="caution">
    <text evidence="1">The sequence shown here is derived from an EMBL/GenBank/DDBJ whole genome shotgun (WGS) entry which is preliminary data.</text>
</comment>
<protein>
    <submittedName>
        <fullName evidence="1">DUF4926 domain-containing protein</fullName>
    </submittedName>
</protein>
<evidence type="ECO:0000313" key="2">
    <source>
        <dbReference type="Proteomes" id="UP000636505"/>
    </source>
</evidence>
<dbReference type="EMBL" id="JADEXG010000066">
    <property type="protein sequence ID" value="MBE9079736.1"/>
    <property type="molecule type" value="Genomic_DNA"/>
</dbReference>
<gene>
    <name evidence="1" type="ORF">IQ241_20985</name>
</gene>
<reference evidence="1" key="1">
    <citation type="submission" date="2020-10" db="EMBL/GenBank/DDBJ databases">
        <authorList>
            <person name="Castelo-Branco R."/>
            <person name="Eusebio N."/>
            <person name="Adriana R."/>
            <person name="Vieira A."/>
            <person name="Brugerolle De Fraissinette N."/>
            <person name="Rezende De Castro R."/>
            <person name="Schneider M.P."/>
            <person name="Vasconcelos V."/>
            <person name="Leao P.N."/>
        </authorList>
    </citation>
    <scope>NUCLEOTIDE SEQUENCE</scope>
    <source>
        <strain evidence="1">LEGE 07310</strain>
    </source>
</reference>
<evidence type="ECO:0000313" key="1">
    <source>
        <dbReference type="EMBL" id="MBE9079736.1"/>
    </source>
</evidence>
<sequence>MKLALYQEVALNRCFPEYDLHRGDITTLIDYVPHPADGEEGAVLEVFNALGDTIQVVTVPSSSIEALQPTDVLSIRRLAQAS</sequence>
<organism evidence="1 2">
    <name type="scientific">Vasconcelosia minhoensis LEGE 07310</name>
    <dbReference type="NCBI Taxonomy" id="915328"/>
    <lineage>
        <taxon>Bacteria</taxon>
        <taxon>Bacillati</taxon>
        <taxon>Cyanobacteriota</taxon>
        <taxon>Cyanophyceae</taxon>
        <taxon>Nodosilineales</taxon>
        <taxon>Cymatolegaceae</taxon>
        <taxon>Vasconcelosia</taxon>
        <taxon>Vasconcelosia minhoensis</taxon>
    </lineage>
</organism>
<dbReference type="Proteomes" id="UP000636505">
    <property type="component" value="Unassembled WGS sequence"/>
</dbReference>
<keyword evidence="2" id="KW-1185">Reference proteome</keyword>
<name>A0A8J7AIJ3_9CYAN</name>
<dbReference type="RefSeq" id="WP_193910986.1">
    <property type="nucleotide sequence ID" value="NZ_JADEXG010000066.1"/>
</dbReference>
<dbReference type="AlphaFoldDB" id="A0A8J7AIJ3"/>